<organism evidence="1 2">
    <name type="scientific">Cetraspora pellucida</name>
    <dbReference type="NCBI Taxonomy" id="1433469"/>
    <lineage>
        <taxon>Eukaryota</taxon>
        <taxon>Fungi</taxon>
        <taxon>Fungi incertae sedis</taxon>
        <taxon>Mucoromycota</taxon>
        <taxon>Glomeromycotina</taxon>
        <taxon>Glomeromycetes</taxon>
        <taxon>Diversisporales</taxon>
        <taxon>Gigasporaceae</taxon>
        <taxon>Cetraspora</taxon>
    </lineage>
</organism>
<sequence length="66" mass="6836">CPLARSWIGRCWRDIIGFGEVIVISRRSGGVITHSGAIISLGGGSVIGLGGGAISAYCLYLNTKKT</sequence>
<evidence type="ECO:0000313" key="2">
    <source>
        <dbReference type="Proteomes" id="UP000789366"/>
    </source>
</evidence>
<gene>
    <name evidence="1" type="ORF">SPELUC_LOCUS12036</name>
</gene>
<name>A0ACA9PLL0_9GLOM</name>
<dbReference type="Proteomes" id="UP000789366">
    <property type="component" value="Unassembled WGS sequence"/>
</dbReference>
<protein>
    <submittedName>
        <fullName evidence="1">5567_t:CDS:1</fullName>
    </submittedName>
</protein>
<proteinExistence type="predicted"/>
<comment type="caution">
    <text evidence="1">The sequence shown here is derived from an EMBL/GenBank/DDBJ whole genome shotgun (WGS) entry which is preliminary data.</text>
</comment>
<keyword evidence="2" id="KW-1185">Reference proteome</keyword>
<accession>A0ACA9PLL0</accession>
<feature type="non-terminal residue" evidence="1">
    <location>
        <position position="1"/>
    </location>
</feature>
<reference evidence="1" key="1">
    <citation type="submission" date="2021-06" db="EMBL/GenBank/DDBJ databases">
        <authorList>
            <person name="Kallberg Y."/>
            <person name="Tangrot J."/>
            <person name="Rosling A."/>
        </authorList>
    </citation>
    <scope>NUCLEOTIDE SEQUENCE</scope>
    <source>
        <strain evidence="1">28 12/20/2015</strain>
    </source>
</reference>
<evidence type="ECO:0000313" key="1">
    <source>
        <dbReference type="EMBL" id="CAG8714753.1"/>
    </source>
</evidence>
<dbReference type="EMBL" id="CAJVPW010027205">
    <property type="protein sequence ID" value="CAG8714753.1"/>
    <property type="molecule type" value="Genomic_DNA"/>
</dbReference>